<sequence>MAQKPKNAQKIGRDATTGQFTSVATAKQNPTTHVVETIKKPK</sequence>
<name>A0A377Q2E4_9NEIS</name>
<dbReference type="EMBL" id="UGHR01000001">
    <property type="protein sequence ID" value="STQ89344.1"/>
    <property type="molecule type" value="Genomic_DNA"/>
</dbReference>
<proteinExistence type="predicted"/>
<evidence type="ECO:0000313" key="4">
    <source>
        <dbReference type="Proteomes" id="UP000255108"/>
    </source>
</evidence>
<accession>A0A377Q2E4</accession>
<evidence type="ECO:0000313" key="2">
    <source>
        <dbReference type="EMBL" id="STQ89344.1"/>
    </source>
</evidence>
<dbReference type="Proteomes" id="UP000295794">
    <property type="component" value="Unassembled WGS sequence"/>
</dbReference>
<evidence type="ECO:0000313" key="3">
    <source>
        <dbReference type="EMBL" id="TCU90317.1"/>
    </source>
</evidence>
<reference evidence="2 4" key="1">
    <citation type="submission" date="2018-06" db="EMBL/GenBank/DDBJ databases">
        <authorList>
            <consortium name="Pathogen Informatics"/>
            <person name="Doyle S."/>
        </authorList>
    </citation>
    <scope>NUCLEOTIDE SEQUENCE [LARGE SCALE GENOMIC DNA]</scope>
    <source>
        <strain evidence="2 4">NCTC11159</strain>
    </source>
</reference>
<dbReference type="EMBL" id="SMBT01000001">
    <property type="protein sequence ID" value="TCU90317.1"/>
    <property type="molecule type" value="Genomic_DNA"/>
</dbReference>
<gene>
    <name evidence="3" type="ORF">EV682_101343</name>
    <name evidence="2" type="ORF">NCTC11159_00361</name>
</gene>
<evidence type="ECO:0000256" key="1">
    <source>
        <dbReference type="SAM" id="MobiDB-lite"/>
    </source>
</evidence>
<protein>
    <submittedName>
        <fullName evidence="2">Uncharacterized protein</fullName>
    </submittedName>
</protein>
<feature type="compositionally biased region" description="Polar residues" evidence="1">
    <location>
        <begin position="16"/>
        <end position="34"/>
    </location>
</feature>
<feature type="region of interest" description="Disordered" evidence="1">
    <location>
        <begin position="1"/>
        <end position="42"/>
    </location>
</feature>
<dbReference type="AlphaFoldDB" id="A0A377Q2E4"/>
<organism evidence="2 4">
    <name type="scientific">Iodobacter fluviatilis</name>
    <dbReference type="NCBI Taxonomy" id="537"/>
    <lineage>
        <taxon>Bacteria</taxon>
        <taxon>Pseudomonadati</taxon>
        <taxon>Pseudomonadota</taxon>
        <taxon>Betaproteobacteria</taxon>
        <taxon>Neisseriales</taxon>
        <taxon>Chitinibacteraceae</taxon>
        <taxon>Iodobacter</taxon>
    </lineage>
</organism>
<dbReference type="Proteomes" id="UP000255108">
    <property type="component" value="Unassembled WGS sequence"/>
</dbReference>
<evidence type="ECO:0000313" key="5">
    <source>
        <dbReference type="Proteomes" id="UP000295794"/>
    </source>
</evidence>
<keyword evidence="5" id="KW-1185">Reference proteome</keyword>
<reference evidence="3 5" key="2">
    <citation type="submission" date="2019-03" db="EMBL/GenBank/DDBJ databases">
        <title>Genomic Encyclopedia of Type Strains, Phase IV (KMG-IV): sequencing the most valuable type-strain genomes for metagenomic binning, comparative biology and taxonomic classification.</title>
        <authorList>
            <person name="Goeker M."/>
        </authorList>
    </citation>
    <scope>NUCLEOTIDE SEQUENCE [LARGE SCALE GENOMIC DNA]</scope>
    <source>
        <strain evidence="3 5">DSM 3764</strain>
    </source>
</reference>